<dbReference type="PANTHER" id="PTHR33048:SF105">
    <property type="match status" value="1"/>
</dbReference>
<evidence type="ECO:0000313" key="9">
    <source>
        <dbReference type="Proteomes" id="UP001140453"/>
    </source>
</evidence>
<evidence type="ECO:0000313" key="8">
    <source>
        <dbReference type="EMBL" id="KAJ4393037.1"/>
    </source>
</evidence>
<feature type="transmembrane region" description="Helical" evidence="6">
    <location>
        <begin position="24"/>
        <end position="41"/>
    </location>
</feature>
<accession>A0A9W8YYA3</accession>
<feature type="transmembrane region" description="Helical" evidence="6">
    <location>
        <begin position="53"/>
        <end position="73"/>
    </location>
</feature>
<feature type="domain" description="Rhodopsin" evidence="7">
    <location>
        <begin position="38"/>
        <end position="286"/>
    </location>
</feature>
<comment type="subcellular location">
    <subcellularLocation>
        <location evidence="1">Membrane</location>
        <topology evidence="1">Multi-pass membrane protein</topology>
    </subcellularLocation>
</comment>
<dbReference type="EMBL" id="JAPEVB010000002">
    <property type="protein sequence ID" value="KAJ4393037.1"/>
    <property type="molecule type" value="Genomic_DNA"/>
</dbReference>
<evidence type="ECO:0000256" key="3">
    <source>
        <dbReference type="ARBA" id="ARBA00022989"/>
    </source>
</evidence>
<dbReference type="AlphaFoldDB" id="A0A9W8YYA3"/>
<name>A0A9W8YYA3_9PEZI</name>
<feature type="transmembrane region" description="Helical" evidence="6">
    <location>
        <begin position="113"/>
        <end position="132"/>
    </location>
</feature>
<dbReference type="InterPro" id="IPR049326">
    <property type="entry name" value="Rhodopsin_dom_fungi"/>
</dbReference>
<evidence type="ECO:0000256" key="1">
    <source>
        <dbReference type="ARBA" id="ARBA00004141"/>
    </source>
</evidence>
<keyword evidence="9" id="KW-1185">Reference proteome</keyword>
<evidence type="ECO:0000256" key="4">
    <source>
        <dbReference type="ARBA" id="ARBA00023136"/>
    </source>
</evidence>
<dbReference type="Pfam" id="PF20684">
    <property type="entry name" value="Fung_rhodopsin"/>
    <property type="match status" value="1"/>
</dbReference>
<evidence type="ECO:0000256" key="2">
    <source>
        <dbReference type="ARBA" id="ARBA00022692"/>
    </source>
</evidence>
<keyword evidence="4 6" id="KW-0472">Membrane</keyword>
<reference evidence="8" key="1">
    <citation type="submission" date="2022-10" db="EMBL/GenBank/DDBJ databases">
        <title>Tapping the CABI collections for fungal endophytes: first genome assemblies for Collariella, Neodidymelliopsis, Ascochyta clinopodiicola, Didymella pomorum, Didymosphaeria variabile, Neocosmospora piperis and Neocucurbitaria cava.</title>
        <authorList>
            <person name="Hill R."/>
        </authorList>
    </citation>
    <scope>NUCLEOTIDE SEQUENCE</scope>
    <source>
        <strain evidence="8">IMI 355082</strain>
    </source>
</reference>
<feature type="transmembrane region" description="Helical" evidence="6">
    <location>
        <begin position="229"/>
        <end position="249"/>
    </location>
</feature>
<dbReference type="OrthoDB" id="2988756at2759"/>
<proteinExistence type="inferred from homology"/>
<dbReference type="Proteomes" id="UP001140453">
    <property type="component" value="Unassembled WGS sequence"/>
</dbReference>
<dbReference type="InterPro" id="IPR052337">
    <property type="entry name" value="SAT4-like"/>
</dbReference>
<feature type="transmembrane region" description="Helical" evidence="6">
    <location>
        <begin position="193"/>
        <end position="217"/>
    </location>
</feature>
<dbReference type="GO" id="GO:0016020">
    <property type="term" value="C:membrane"/>
    <property type="evidence" value="ECO:0007669"/>
    <property type="project" value="UniProtKB-SubCell"/>
</dbReference>
<gene>
    <name evidence="8" type="ORF">N0V93_002243</name>
</gene>
<keyword evidence="3 6" id="KW-1133">Transmembrane helix</keyword>
<organism evidence="8 9">
    <name type="scientific">Gnomoniopsis smithogilvyi</name>
    <dbReference type="NCBI Taxonomy" id="1191159"/>
    <lineage>
        <taxon>Eukaryota</taxon>
        <taxon>Fungi</taxon>
        <taxon>Dikarya</taxon>
        <taxon>Ascomycota</taxon>
        <taxon>Pezizomycotina</taxon>
        <taxon>Sordariomycetes</taxon>
        <taxon>Sordariomycetidae</taxon>
        <taxon>Diaporthales</taxon>
        <taxon>Gnomoniaceae</taxon>
        <taxon>Gnomoniopsis</taxon>
    </lineage>
</organism>
<keyword evidence="2 6" id="KW-0812">Transmembrane</keyword>
<dbReference type="PANTHER" id="PTHR33048">
    <property type="entry name" value="PTH11-LIKE INTEGRAL MEMBRANE PROTEIN (AFU_ORTHOLOGUE AFUA_5G11245)"/>
    <property type="match status" value="1"/>
</dbReference>
<comment type="caution">
    <text evidence="8">The sequence shown here is derived from an EMBL/GenBank/DDBJ whole genome shotgun (WGS) entry which is preliminary data.</text>
</comment>
<sequence>MSTAAEAAAAAAQAAAIKEFDTELFTFLALASCTTVFRTYIRLRSIGLRADDYFAWLGTIFHGIETAMSYLVVHEVQGLANNGLTDAQRASLSTESPEYSLRVLGSKIQLGGWVSYAILLWALKTSLLFLYTRLTTGLGRGYRIRIDIGFALVGATWFTLIMTILLECRPFYGNWQINPNPGSACMPASSPTLLVVGLLMNVISDLYLISIPLPMLWSSSLKPVKKLGLMLIFSGGLLVVACALLRSVLMLTDPENAAQLAGSWSVRETFIAVVTTNLPVVFPFLKHVLTPYSSSLLSLARSNKKTTDPKLKTLRTWGQGSVSAERRRKANPLTNITFTESEERMIELQEGKALPTPGFMPAKEGHNQAFDARGLKNINTQTEVTVVKQSREEIKQEAKRGSLPPLPGRFTELAVRIFGDGHNDTRTDEVTATLNVRVLVYEMDVAARASSCTRLRKRDEMESCKHSSRVITSDPYIVETMGQIQVYWLS</sequence>
<comment type="similarity">
    <text evidence="5">Belongs to the SAT4 family.</text>
</comment>
<evidence type="ECO:0000256" key="6">
    <source>
        <dbReference type="SAM" id="Phobius"/>
    </source>
</evidence>
<evidence type="ECO:0000256" key="5">
    <source>
        <dbReference type="ARBA" id="ARBA00038359"/>
    </source>
</evidence>
<protein>
    <recommendedName>
        <fullName evidence="7">Rhodopsin domain-containing protein</fullName>
    </recommendedName>
</protein>
<feature type="transmembrane region" description="Helical" evidence="6">
    <location>
        <begin position="144"/>
        <end position="166"/>
    </location>
</feature>
<evidence type="ECO:0000259" key="7">
    <source>
        <dbReference type="Pfam" id="PF20684"/>
    </source>
</evidence>